<keyword evidence="3" id="KW-0812">Transmembrane</keyword>
<dbReference type="Gene3D" id="1.20.1070.10">
    <property type="entry name" value="Rhodopsin 7-helix transmembrane proteins"/>
    <property type="match status" value="1"/>
</dbReference>
<dbReference type="PANTHER" id="PTHR48001">
    <property type="entry name" value="OLFACTORY RECEPTOR"/>
    <property type="match status" value="1"/>
</dbReference>
<dbReference type="GO" id="GO:0004984">
    <property type="term" value="F:olfactory receptor activity"/>
    <property type="evidence" value="ECO:0007669"/>
    <property type="project" value="InterPro"/>
</dbReference>
<dbReference type="EMBL" id="CH474031">
    <property type="protein sequence ID" value="EDL90828.1"/>
    <property type="molecule type" value="Genomic_DNA"/>
</dbReference>
<comment type="subcellular location">
    <subcellularLocation>
        <location evidence="1">Cell membrane</location>
        <topology evidence="1">Multi-pass membrane protein</topology>
    </subcellularLocation>
</comment>
<feature type="signal peptide" evidence="9">
    <location>
        <begin position="1"/>
        <end position="18"/>
    </location>
</feature>
<reference evidence="10 11" key="1">
    <citation type="submission" date="2005-09" db="EMBL/GenBank/DDBJ databases">
        <authorList>
            <person name="Mural R.J."/>
            <person name="Li P.W."/>
            <person name="Adams M.D."/>
            <person name="Amanatides P.G."/>
            <person name="Baden-Tillson H."/>
            <person name="Barnstead M."/>
            <person name="Chin S.H."/>
            <person name="Dew I."/>
            <person name="Evans C.A."/>
            <person name="Ferriera S."/>
            <person name="Flanigan M."/>
            <person name="Fosler C."/>
            <person name="Glodek A."/>
            <person name="Gu Z."/>
            <person name="Holt R.A."/>
            <person name="Jennings D."/>
            <person name="Kraft C.L."/>
            <person name="Lu F."/>
            <person name="Nguyen T."/>
            <person name="Nusskern D.R."/>
            <person name="Pfannkoch C.M."/>
            <person name="Sitter C."/>
            <person name="Sutton G.G."/>
            <person name="Venter J.C."/>
            <person name="Wang Z."/>
            <person name="Woodage T."/>
            <person name="Zheng X.H."/>
            <person name="Zhong F."/>
        </authorList>
    </citation>
    <scope>NUCLEOTIDE SEQUENCE [LARGE SCALE GENOMIC DNA]</scope>
    <source>
        <strain>BN</strain>
        <strain evidence="11">Sprague-Dawley</strain>
    </source>
</reference>
<evidence type="ECO:0000256" key="1">
    <source>
        <dbReference type="ARBA" id="ARBA00004651"/>
    </source>
</evidence>
<protein>
    <submittedName>
        <fullName evidence="10">RCG38890</fullName>
    </submittedName>
</protein>
<dbReference type="Proteomes" id="UP000234681">
    <property type="component" value="Chromosome 16"/>
</dbReference>
<sequence length="116" mass="12799">MHFFLANLALVYVCFTSATSPKILANHVSGHKGNSYSGCLPQIFFIWFASIDSFLLTAMAYDRPLGGCLSPSTLYNVNDNSALLSSWSLHPAWVSQMPSHTQFSDLPLLLCSRLLL</sequence>
<keyword evidence="8" id="KW-0807">Transducer</keyword>
<keyword evidence="5" id="KW-0297">G-protein coupled receptor</keyword>
<gene>
    <name evidence="10" type="ORF">rCG_38890</name>
</gene>
<organism evidence="10 11">
    <name type="scientific">Rattus norvegicus</name>
    <name type="common">Rat</name>
    <dbReference type="NCBI Taxonomy" id="10116"/>
    <lineage>
        <taxon>Eukaryota</taxon>
        <taxon>Metazoa</taxon>
        <taxon>Chordata</taxon>
        <taxon>Craniata</taxon>
        <taxon>Vertebrata</taxon>
        <taxon>Euteleostomi</taxon>
        <taxon>Mammalia</taxon>
        <taxon>Eutheria</taxon>
        <taxon>Euarchontoglires</taxon>
        <taxon>Glires</taxon>
        <taxon>Rodentia</taxon>
        <taxon>Myomorpha</taxon>
        <taxon>Muroidea</taxon>
        <taxon>Muridae</taxon>
        <taxon>Murinae</taxon>
        <taxon>Rattus</taxon>
    </lineage>
</organism>
<feature type="chain" id="PRO_5039953046" evidence="9">
    <location>
        <begin position="19"/>
        <end position="116"/>
    </location>
</feature>
<evidence type="ECO:0000256" key="4">
    <source>
        <dbReference type="ARBA" id="ARBA00022989"/>
    </source>
</evidence>
<name>A6K9Q9_RAT</name>
<proteinExistence type="predicted"/>
<dbReference type="AlphaFoldDB" id="A6K9Q9"/>
<accession>A6K9Q9</accession>
<keyword evidence="6" id="KW-0472">Membrane</keyword>
<evidence type="ECO:0000256" key="8">
    <source>
        <dbReference type="ARBA" id="ARBA00023224"/>
    </source>
</evidence>
<evidence type="ECO:0000256" key="3">
    <source>
        <dbReference type="ARBA" id="ARBA00022692"/>
    </source>
</evidence>
<keyword evidence="2" id="KW-1003">Cell membrane</keyword>
<evidence type="ECO:0000256" key="5">
    <source>
        <dbReference type="ARBA" id="ARBA00023040"/>
    </source>
</evidence>
<evidence type="ECO:0000256" key="7">
    <source>
        <dbReference type="ARBA" id="ARBA00023170"/>
    </source>
</evidence>
<keyword evidence="7" id="KW-0675">Receptor</keyword>
<keyword evidence="4" id="KW-1133">Transmembrane helix</keyword>
<dbReference type="GO" id="GO:0005886">
    <property type="term" value="C:plasma membrane"/>
    <property type="evidence" value="ECO:0007669"/>
    <property type="project" value="UniProtKB-SubCell"/>
</dbReference>
<dbReference type="SUPFAM" id="SSF81321">
    <property type="entry name" value="Family A G protein-coupled receptor-like"/>
    <property type="match status" value="1"/>
</dbReference>
<dbReference type="Pfam" id="PF13853">
    <property type="entry name" value="7tm_4"/>
    <property type="match status" value="1"/>
</dbReference>
<evidence type="ECO:0000256" key="9">
    <source>
        <dbReference type="SAM" id="SignalP"/>
    </source>
</evidence>
<keyword evidence="9" id="KW-0732">Signal</keyword>
<dbReference type="GO" id="GO:0004930">
    <property type="term" value="F:G protein-coupled receptor activity"/>
    <property type="evidence" value="ECO:0007669"/>
    <property type="project" value="UniProtKB-KW"/>
</dbReference>
<dbReference type="InterPro" id="IPR000725">
    <property type="entry name" value="Olfact_rcpt"/>
</dbReference>
<evidence type="ECO:0000313" key="11">
    <source>
        <dbReference type="Proteomes" id="UP000234681"/>
    </source>
</evidence>
<evidence type="ECO:0000313" key="10">
    <source>
        <dbReference type="EMBL" id="EDL90828.1"/>
    </source>
</evidence>
<evidence type="ECO:0000256" key="2">
    <source>
        <dbReference type="ARBA" id="ARBA00022475"/>
    </source>
</evidence>
<evidence type="ECO:0000256" key="6">
    <source>
        <dbReference type="ARBA" id="ARBA00023136"/>
    </source>
</evidence>